<dbReference type="Proteomes" id="UP000240212">
    <property type="component" value="Unassembled WGS sequence"/>
</dbReference>
<organism evidence="2 3">
    <name type="scientific">Siccibacter turicensis</name>
    <dbReference type="NCBI Taxonomy" id="357233"/>
    <lineage>
        <taxon>Bacteria</taxon>
        <taxon>Pseudomonadati</taxon>
        <taxon>Pseudomonadota</taxon>
        <taxon>Gammaproteobacteria</taxon>
        <taxon>Enterobacterales</taxon>
        <taxon>Enterobacteriaceae</taxon>
        <taxon>Siccibacter</taxon>
    </lineage>
</organism>
<keyword evidence="1" id="KW-0732">Signal</keyword>
<gene>
    <name evidence="2" type="ORF">C7G83_07135</name>
</gene>
<dbReference type="STRING" id="1388748.GCA_000463155_02405"/>
<sequence length="315" mass="34907">MTSWKRKTQPRALISLSALVGSLLFTTFSARADEMITEKYLFSFKTYKSTCLLRVNDFPAADSTTADFGTLSAGFNLTAFLENGPNTIELLMGPQDHADPDTLYPDSSCKLTVSKDTKDNSETLAEFALTVDANGHITAKESADYQGGAFHSRVLEGTTKNPNDFGLYKLESTVTAKGLPRWAWADATPVSEKDLPLIQKAYADIWKLIQARDMEALKKITRISSEEMAYAEGTSPGVVLLSTDFPEHVVDKQFTPVPIVWGDYELKTYRGGRLFRLAAGFFQNSPLQFQNASGEVVYVYNPYFSLINGKVVLVR</sequence>
<evidence type="ECO:0000313" key="2">
    <source>
        <dbReference type="EMBL" id="PSN07956.1"/>
    </source>
</evidence>
<evidence type="ECO:0000256" key="1">
    <source>
        <dbReference type="SAM" id="SignalP"/>
    </source>
</evidence>
<keyword evidence="3" id="KW-1185">Reference proteome</keyword>
<dbReference type="AlphaFoldDB" id="A0A2P8VK98"/>
<feature type="signal peptide" evidence="1">
    <location>
        <begin position="1"/>
        <end position="32"/>
    </location>
</feature>
<proteinExistence type="predicted"/>
<dbReference type="EMBL" id="PYEP01000003">
    <property type="protein sequence ID" value="PSN07956.1"/>
    <property type="molecule type" value="Genomic_DNA"/>
</dbReference>
<dbReference type="OrthoDB" id="6623352at2"/>
<comment type="caution">
    <text evidence="2">The sequence shown here is derived from an EMBL/GenBank/DDBJ whole genome shotgun (WGS) entry which is preliminary data.</text>
</comment>
<accession>A0A2P8VK98</accession>
<feature type="chain" id="PRO_5015104431" evidence="1">
    <location>
        <begin position="33"/>
        <end position="315"/>
    </location>
</feature>
<reference evidence="2 3" key="1">
    <citation type="submission" date="2018-03" db="EMBL/GenBank/DDBJ databases">
        <title>Draft genome sequence of the first documented clinical Siccibacter turicensis isolate in Austria.</title>
        <authorList>
            <person name="Lepuschitz S."/>
            <person name="Pekard-Amenitsch S."/>
            <person name="Haunold R."/>
            <person name="Schill S."/>
            <person name="Mach R."/>
            <person name="Allerberger F."/>
            <person name="Ruppitsch W."/>
            <person name="Forsythe S.J."/>
        </authorList>
    </citation>
    <scope>NUCLEOTIDE SEQUENCE [LARGE SCALE GENOMIC DNA]</scope>
    <source>
        <strain evidence="2 3">6100069499-17</strain>
    </source>
</reference>
<name>A0A2P8VK98_9ENTR</name>
<protein>
    <submittedName>
        <fullName evidence="2">IdsF</fullName>
    </submittedName>
</protein>
<evidence type="ECO:0000313" key="3">
    <source>
        <dbReference type="Proteomes" id="UP000240212"/>
    </source>
</evidence>